<reference evidence="1" key="1">
    <citation type="submission" date="2015-07" db="EMBL/GenBank/DDBJ databases">
        <title>MeaNS - Measles Nucleotide Surveillance Program.</title>
        <authorList>
            <person name="Tran T."/>
            <person name="Druce J."/>
        </authorList>
    </citation>
    <scope>NUCLEOTIDE SEQUENCE</scope>
    <source>
        <strain evidence="1">UCB-OBI-ISO-001</strain>
        <tissue evidence="1">Gonad</tissue>
    </source>
</reference>
<proteinExistence type="predicted"/>
<evidence type="ECO:0000313" key="1">
    <source>
        <dbReference type="EMBL" id="KOF86996.1"/>
    </source>
</evidence>
<gene>
    <name evidence="1" type="ORF">OCBIM_22017650mg</name>
</gene>
<organism evidence="1">
    <name type="scientific">Octopus bimaculoides</name>
    <name type="common">California two-spotted octopus</name>
    <dbReference type="NCBI Taxonomy" id="37653"/>
    <lineage>
        <taxon>Eukaryota</taxon>
        <taxon>Metazoa</taxon>
        <taxon>Spiralia</taxon>
        <taxon>Lophotrochozoa</taxon>
        <taxon>Mollusca</taxon>
        <taxon>Cephalopoda</taxon>
        <taxon>Coleoidea</taxon>
        <taxon>Octopodiformes</taxon>
        <taxon>Octopoda</taxon>
        <taxon>Incirrata</taxon>
        <taxon>Octopodidae</taxon>
        <taxon>Octopus</taxon>
    </lineage>
</organism>
<dbReference type="EMBL" id="KQ418523">
    <property type="protein sequence ID" value="KOF86996.1"/>
    <property type="molecule type" value="Genomic_DNA"/>
</dbReference>
<dbReference type="AlphaFoldDB" id="A0A0L8HCH5"/>
<accession>A0A0L8HCH5</accession>
<sequence>MREGKGGGESESTGESENRGSWCPNVSFFYVYCFDKGVSEMINLALRQELKSNQGINKLEVYLTHCLTGQLSLEKEETDVYASTKRKEMYKKCEIALSHTHTRMPIHPHTHAHLHEHINGCQCVHADVYVCTYMFGYIAICNGERDSESLSVLYFTFVMDIMKGNFTNWYWTTGETVHRLRTNLRKNNIGCRGKRKMKSNKLILCSLEHNIPHVNYLVST</sequence>
<name>A0A0L8HCH5_OCTBM</name>
<protein>
    <submittedName>
        <fullName evidence="1">Uncharacterized protein</fullName>
    </submittedName>
</protein>